<gene>
    <name evidence="2" type="ORF">JO391_00230</name>
</gene>
<protein>
    <submittedName>
        <fullName evidence="2">CHAD domain-containing protein</fullName>
    </submittedName>
</protein>
<dbReference type="AlphaFoldDB" id="A0A8G0ZT71"/>
<dbReference type="Proteomes" id="UP000826300">
    <property type="component" value="Chromosome"/>
</dbReference>
<evidence type="ECO:0000259" key="1">
    <source>
        <dbReference type="PROSITE" id="PS51708"/>
    </source>
</evidence>
<dbReference type="KEGG" id="nsm:JO391_00230"/>
<dbReference type="InterPro" id="IPR007899">
    <property type="entry name" value="CHAD_dom"/>
</dbReference>
<dbReference type="SMART" id="SM00880">
    <property type="entry name" value="CHAD"/>
    <property type="match status" value="1"/>
</dbReference>
<dbReference type="EMBL" id="CP069370">
    <property type="protein sequence ID" value="QYZ70009.1"/>
    <property type="molecule type" value="Genomic_DNA"/>
</dbReference>
<dbReference type="Gene3D" id="1.40.20.10">
    <property type="entry name" value="CHAD domain"/>
    <property type="match status" value="1"/>
</dbReference>
<dbReference type="PANTHER" id="PTHR39339:SF1">
    <property type="entry name" value="CHAD DOMAIN-CONTAINING PROTEIN"/>
    <property type="match status" value="1"/>
</dbReference>
<dbReference type="PANTHER" id="PTHR39339">
    <property type="entry name" value="SLR1444 PROTEIN"/>
    <property type="match status" value="1"/>
</dbReference>
<dbReference type="RefSeq" id="WP_220662225.1">
    <property type="nucleotide sequence ID" value="NZ_CP069370.1"/>
</dbReference>
<keyword evidence="3" id="KW-1185">Reference proteome</keyword>
<proteinExistence type="predicted"/>
<sequence>MPQPPIETFLMTPAAAAALAAESLGTLTPREVAREEGAFAVLDQVTRPLMHSGRLLLETGTGQMLYRPSGSAIRQSGPNRVSFVTDLPEGELKQALGDLSPLRRLLPVGMGTTRDITLSFVDSDAKARCRVFIRILTATEGAEVALVAPLPLRGYDKALAALHSRILAAGAEALTPSRLLERLFPGRPRRELRPTAALGSGDTAFDAAVAIIAAQLPIVRGSEDGIIADHDSEFLHDYRVALRKIRSVLSLFKGALAEGQTAELKRRFSSLMAPTGRLRDLDVYLLERQTYYGRLPSSLHRGLDAKFALLERARTTERARLVRHLRSAAYDAEVTALSDLFQGRNGLLPGPRADAPAHDYASALIWKRYRRIAARAAAIGPQNGDEEIHDLRIECKKLRYLMEFFGPLFPRDEFRALLRPLKALQDNLGLVNDCAVQQASLQEFLRGLDHRDHDRKLDVAQSIGALTAMLHRQQVEERARSLESLASLTGRDIRHRFRSLFHTGRESV</sequence>
<feature type="domain" description="CHAD" evidence="1">
    <location>
        <begin position="201"/>
        <end position="494"/>
    </location>
</feature>
<organism evidence="2 3">
    <name type="scientific">Neotabrizicola shimadae</name>
    <dbReference type="NCBI Taxonomy" id="2807096"/>
    <lineage>
        <taxon>Bacteria</taxon>
        <taxon>Pseudomonadati</taxon>
        <taxon>Pseudomonadota</taxon>
        <taxon>Alphaproteobacteria</taxon>
        <taxon>Rhodobacterales</taxon>
        <taxon>Paracoccaceae</taxon>
        <taxon>Neotabrizicola</taxon>
    </lineage>
</organism>
<dbReference type="PROSITE" id="PS51708">
    <property type="entry name" value="CHAD"/>
    <property type="match status" value="1"/>
</dbReference>
<reference evidence="2" key="1">
    <citation type="submission" date="2021-02" db="EMBL/GenBank/DDBJ databases">
        <title>Rhodobacter shimadae sp. nov., an aerobic anoxygenic phototrophic bacterium isolated from a hot spring.</title>
        <authorList>
            <person name="Muramatsu S."/>
            <person name="Haruta S."/>
            <person name="Hirose S."/>
            <person name="Hanada S."/>
        </authorList>
    </citation>
    <scope>NUCLEOTIDE SEQUENCE</scope>
    <source>
        <strain evidence="2">N10</strain>
    </source>
</reference>
<dbReference type="InterPro" id="IPR038186">
    <property type="entry name" value="CHAD_dom_sf"/>
</dbReference>
<name>A0A8G0ZT71_9RHOB</name>
<dbReference type="Pfam" id="PF05235">
    <property type="entry name" value="CHAD"/>
    <property type="match status" value="1"/>
</dbReference>
<evidence type="ECO:0000313" key="3">
    <source>
        <dbReference type="Proteomes" id="UP000826300"/>
    </source>
</evidence>
<evidence type="ECO:0000313" key="2">
    <source>
        <dbReference type="EMBL" id="QYZ70009.1"/>
    </source>
</evidence>
<accession>A0A8G0ZT71</accession>